<dbReference type="InterPro" id="IPR007965">
    <property type="entry name" value="GNAT_ATAT"/>
</dbReference>
<dbReference type="Pfam" id="PF05301">
    <property type="entry name" value="Acetyltransf_16"/>
    <property type="match status" value="1"/>
</dbReference>
<name>A0ABQ9J5N7_9CUCU</name>
<keyword evidence="6" id="KW-1185">Reference proteome</keyword>
<keyword evidence="2" id="KW-0012">Acyltransferase</keyword>
<feature type="compositionally biased region" description="Polar residues" evidence="3">
    <location>
        <begin position="158"/>
        <end position="173"/>
    </location>
</feature>
<protein>
    <recommendedName>
        <fullName evidence="4">N-acetyltransferase domain-containing protein</fullName>
    </recommendedName>
</protein>
<dbReference type="Proteomes" id="UP001162164">
    <property type="component" value="Unassembled WGS sequence"/>
</dbReference>
<evidence type="ECO:0000259" key="4">
    <source>
        <dbReference type="PROSITE" id="PS51730"/>
    </source>
</evidence>
<comment type="caution">
    <text evidence="5">The sequence shown here is derived from an EMBL/GenBank/DDBJ whole genome shotgun (WGS) entry which is preliminary data.</text>
</comment>
<dbReference type="EMBL" id="JAPWTJ010001244">
    <property type="protein sequence ID" value="KAJ8973082.1"/>
    <property type="molecule type" value="Genomic_DNA"/>
</dbReference>
<dbReference type="PANTHER" id="PTHR12327:SF0">
    <property type="entry name" value="ALPHA-TUBULIN N-ACETYLTRANSFERASE 1"/>
    <property type="match status" value="1"/>
</dbReference>
<keyword evidence="1" id="KW-0808">Transferase</keyword>
<evidence type="ECO:0000313" key="6">
    <source>
        <dbReference type="Proteomes" id="UP001162164"/>
    </source>
</evidence>
<sequence length="173" mass="19265">MVAGMIGKGAVIGMLKTGKKGLYVFDKEGQHYQVSPPCILDFYIHESRQRAGLGKQLFEHMLKKEEIEPVKMAIDRPSDKLLGFLNKHYSLNSPVKQMNNFVVFDDFFPKTSEKNNTIDSDKSGDLKKKESANGLQSLSSPYGRYGAPRPPCSMGQIIHNQTSTINKGQEPTG</sequence>
<dbReference type="Gene3D" id="3.40.630.30">
    <property type="match status" value="1"/>
</dbReference>
<evidence type="ECO:0000313" key="5">
    <source>
        <dbReference type="EMBL" id="KAJ8973082.1"/>
    </source>
</evidence>
<evidence type="ECO:0000256" key="2">
    <source>
        <dbReference type="ARBA" id="ARBA00023315"/>
    </source>
</evidence>
<dbReference type="CDD" id="cd04301">
    <property type="entry name" value="NAT_SF"/>
    <property type="match status" value="1"/>
</dbReference>
<feature type="region of interest" description="Disordered" evidence="3">
    <location>
        <begin position="114"/>
        <end position="173"/>
    </location>
</feature>
<gene>
    <name evidence="5" type="ORF">NQ317_009172</name>
</gene>
<dbReference type="PROSITE" id="PS51730">
    <property type="entry name" value="GNAT_ATAT"/>
    <property type="match status" value="1"/>
</dbReference>
<proteinExistence type="predicted"/>
<feature type="compositionally biased region" description="Basic and acidic residues" evidence="3">
    <location>
        <begin position="119"/>
        <end position="131"/>
    </location>
</feature>
<accession>A0ABQ9J5N7</accession>
<evidence type="ECO:0000256" key="3">
    <source>
        <dbReference type="SAM" id="MobiDB-lite"/>
    </source>
</evidence>
<dbReference type="InterPro" id="IPR038746">
    <property type="entry name" value="Atat"/>
</dbReference>
<organism evidence="5 6">
    <name type="scientific">Molorchus minor</name>
    <dbReference type="NCBI Taxonomy" id="1323400"/>
    <lineage>
        <taxon>Eukaryota</taxon>
        <taxon>Metazoa</taxon>
        <taxon>Ecdysozoa</taxon>
        <taxon>Arthropoda</taxon>
        <taxon>Hexapoda</taxon>
        <taxon>Insecta</taxon>
        <taxon>Pterygota</taxon>
        <taxon>Neoptera</taxon>
        <taxon>Endopterygota</taxon>
        <taxon>Coleoptera</taxon>
        <taxon>Polyphaga</taxon>
        <taxon>Cucujiformia</taxon>
        <taxon>Chrysomeloidea</taxon>
        <taxon>Cerambycidae</taxon>
        <taxon>Lamiinae</taxon>
        <taxon>Monochamini</taxon>
        <taxon>Molorchus</taxon>
    </lineage>
</organism>
<feature type="domain" description="N-acetyltransferase" evidence="4">
    <location>
        <begin position="1"/>
        <end position="108"/>
    </location>
</feature>
<dbReference type="PANTHER" id="PTHR12327">
    <property type="entry name" value="ALPHA-TUBULIN N-ACETYLTRANSFERASE 1"/>
    <property type="match status" value="1"/>
</dbReference>
<reference evidence="5" key="1">
    <citation type="journal article" date="2023" name="Insect Mol. Biol.">
        <title>Genome sequencing provides insights into the evolution of gene families encoding plant cell wall-degrading enzymes in longhorned beetles.</title>
        <authorList>
            <person name="Shin N.R."/>
            <person name="Okamura Y."/>
            <person name="Kirsch R."/>
            <person name="Pauchet Y."/>
        </authorList>
    </citation>
    <scope>NUCLEOTIDE SEQUENCE</scope>
    <source>
        <strain evidence="5">MMC_N1</strain>
    </source>
</reference>
<evidence type="ECO:0000256" key="1">
    <source>
        <dbReference type="ARBA" id="ARBA00022679"/>
    </source>
</evidence>